<keyword evidence="1" id="KW-0732">Signal</keyword>
<dbReference type="GO" id="GO:0009289">
    <property type="term" value="C:pilus"/>
    <property type="evidence" value="ECO:0007669"/>
    <property type="project" value="InterPro"/>
</dbReference>
<feature type="chain" id="PRO_5034587440" description="Fimbrial protein" evidence="1">
    <location>
        <begin position="21"/>
        <end position="397"/>
    </location>
</feature>
<dbReference type="InterPro" id="IPR008966">
    <property type="entry name" value="Adhesion_dom_sf"/>
</dbReference>
<dbReference type="InterPro" id="IPR036937">
    <property type="entry name" value="Adhesion_dom_fimbrial_sf"/>
</dbReference>
<comment type="caution">
    <text evidence="2">The sequence shown here is derived from an EMBL/GenBank/DDBJ whole genome shotgun (WGS) entry which is preliminary data.</text>
</comment>
<gene>
    <name evidence="2" type="ORF">FOT72_17570</name>
</gene>
<proteinExistence type="predicted"/>
<reference evidence="2" key="1">
    <citation type="submission" date="2019-07" db="EMBL/GenBank/DDBJ databases">
        <title>KPC-2 carbapenem resistent Enterobacterales isolates from Germany.</title>
        <authorList>
            <person name="Yao Y."/>
            <person name="Falgenhauer L."/>
            <person name="Imirzalioglu C."/>
            <person name="Chakraborty T."/>
        </authorList>
    </citation>
    <scope>NUCLEOTIDE SEQUENCE</scope>
    <source>
        <strain evidence="2">CA13304</strain>
    </source>
</reference>
<feature type="signal peptide" evidence="1">
    <location>
        <begin position="1"/>
        <end position="20"/>
    </location>
</feature>
<evidence type="ECO:0000256" key="1">
    <source>
        <dbReference type="SAM" id="SignalP"/>
    </source>
</evidence>
<organism evidence="2 3">
    <name type="scientific">Citrobacter amalonaticus</name>
    <dbReference type="NCBI Taxonomy" id="35703"/>
    <lineage>
        <taxon>Bacteria</taxon>
        <taxon>Pseudomonadati</taxon>
        <taxon>Pseudomonadota</taxon>
        <taxon>Gammaproteobacteria</taxon>
        <taxon>Enterobacterales</taxon>
        <taxon>Enterobacteriaceae</taxon>
        <taxon>Citrobacter</taxon>
    </lineage>
</organism>
<protein>
    <recommendedName>
        <fullName evidence="4">Fimbrial protein</fullName>
    </recommendedName>
</protein>
<evidence type="ECO:0000313" key="2">
    <source>
        <dbReference type="EMBL" id="MBE0129795.1"/>
    </source>
</evidence>
<dbReference type="Proteomes" id="UP000656723">
    <property type="component" value="Unassembled WGS sequence"/>
</dbReference>
<dbReference type="RefSeq" id="WP_192478944.1">
    <property type="nucleotide sequence ID" value="NZ_VKME01000016.1"/>
</dbReference>
<accession>A0A8I0T183</accession>
<sequence length="397" mass="42526">MSVFKFVIIGFCFQVCSAWAGTYDCEPSSSQPDWTSMHTNLELKPANVNITLGSDLADWQVIYEMDNVVFGRLYANCNSWNDSQFTLLSAGAEVKETDSDVIYKTDVPGIGISVRSSNGHALKVFPETAYGYDSPSQGSSYIINIKYWKISGEKIPLNNGAISVTGPEVAGLIGVGSYDSVTSSQIDRIITSQYSYYINNSRILHGTLIFQVGTCNVEGDNINVDMGDYDGSNGHSSWKDASFKLVCPDAYGYGGSADAQSNTNYPYQLSPGAKITANNKQNGRVQISIVPYTETLDANRGIIGLDGTGAQGYGIQLAWGDYSTQNLAEPSKPVILNSYVDAHSLNAAFSGGDTPIGGNGLVGLDNTIKMAARYIRTSGDTAPGPANAVVQVIANYQ</sequence>
<dbReference type="EMBL" id="VKME01000016">
    <property type="protein sequence ID" value="MBE0129795.1"/>
    <property type="molecule type" value="Genomic_DNA"/>
</dbReference>
<dbReference type="Gene3D" id="2.60.40.1090">
    <property type="entry name" value="Fimbrial-type adhesion domain"/>
    <property type="match status" value="1"/>
</dbReference>
<name>A0A8I0T183_CITAM</name>
<dbReference type="SUPFAM" id="SSF49401">
    <property type="entry name" value="Bacterial adhesins"/>
    <property type="match status" value="1"/>
</dbReference>
<dbReference type="Gene3D" id="2.60.40.3310">
    <property type="match status" value="1"/>
</dbReference>
<evidence type="ECO:0008006" key="4">
    <source>
        <dbReference type="Google" id="ProtNLM"/>
    </source>
</evidence>
<dbReference type="AlphaFoldDB" id="A0A8I0T183"/>
<dbReference type="GO" id="GO:0007155">
    <property type="term" value="P:cell adhesion"/>
    <property type="evidence" value="ECO:0007669"/>
    <property type="project" value="InterPro"/>
</dbReference>
<evidence type="ECO:0000313" key="3">
    <source>
        <dbReference type="Proteomes" id="UP000656723"/>
    </source>
</evidence>